<evidence type="ECO:0008006" key="6">
    <source>
        <dbReference type="Google" id="ProtNLM"/>
    </source>
</evidence>
<feature type="compositionally biased region" description="Low complexity" evidence="3">
    <location>
        <begin position="29"/>
        <end position="51"/>
    </location>
</feature>
<dbReference type="Pfam" id="PF02452">
    <property type="entry name" value="PemK_toxin"/>
    <property type="match status" value="1"/>
</dbReference>
<dbReference type="EMBL" id="BAAARN010000004">
    <property type="protein sequence ID" value="GAA2738755.1"/>
    <property type="molecule type" value="Genomic_DNA"/>
</dbReference>
<dbReference type="InterPro" id="IPR003477">
    <property type="entry name" value="PemK-like"/>
</dbReference>
<sequence>MARRGLGEQLAQVLGRAVRDGALRWVRNRTSSSRASTPGTSTPGTSTAPRPRTSRPDSTRPRSTTSRSTAPRRGVGGDYPGDFTGLPDLTYAANPDGRPDPGEIVWTWVPYEEDHRQGKDRPVLLVGRDGGWLLGLMLTSKDHDRDGAREARRGPQWQDIGSGDWDRQGRPSEVRLDRVIRVDPASVRREGATLDRARFDEVATAVRALH</sequence>
<reference evidence="5" key="1">
    <citation type="journal article" date="2019" name="Int. J. Syst. Evol. Microbiol.">
        <title>The Global Catalogue of Microorganisms (GCM) 10K type strain sequencing project: providing services to taxonomists for standard genome sequencing and annotation.</title>
        <authorList>
            <consortium name="The Broad Institute Genomics Platform"/>
            <consortium name="The Broad Institute Genome Sequencing Center for Infectious Disease"/>
            <person name="Wu L."/>
            <person name="Ma J."/>
        </authorList>
    </citation>
    <scope>NUCLEOTIDE SEQUENCE [LARGE SCALE GENOMIC DNA]</scope>
    <source>
        <strain evidence="5">JCM 16378</strain>
    </source>
</reference>
<proteinExistence type="inferred from homology"/>
<dbReference type="InterPro" id="IPR011067">
    <property type="entry name" value="Plasmid_toxin/cell-grow_inhib"/>
</dbReference>
<gene>
    <name evidence="4" type="ORF">GCM10009867_31530</name>
</gene>
<feature type="region of interest" description="Disordered" evidence="3">
    <location>
        <begin position="16"/>
        <end position="99"/>
    </location>
</feature>
<evidence type="ECO:0000313" key="5">
    <source>
        <dbReference type="Proteomes" id="UP001501326"/>
    </source>
</evidence>
<dbReference type="RefSeq" id="WP_344195159.1">
    <property type="nucleotide sequence ID" value="NZ_BAAARN010000004.1"/>
</dbReference>
<protein>
    <recommendedName>
        <fullName evidence="6">Growth inhibitor PemK</fullName>
    </recommendedName>
</protein>
<evidence type="ECO:0000256" key="2">
    <source>
        <dbReference type="ARBA" id="ARBA00022649"/>
    </source>
</evidence>
<organism evidence="4 5">
    <name type="scientific">Pedococcus aerophilus</name>
    <dbReference type="NCBI Taxonomy" id="436356"/>
    <lineage>
        <taxon>Bacteria</taxon>
        <taxon>Bacillati</taxon>
        <taxon>Actinomycetota</taxon>
        <taxon>Actinomycetes</taxon>
        <taxon>Micrococcales</taxon>
        <taxon>Intrasporangiaceae</taxon>
        <taxon>Pedococcus</taxon>
    </lineage>
</organism>
<dbReference type="Proteomes" id="UP001501326">
    <property type="component" value="Unassembled WGS sequence"/>
</dbReference>
<evidence type="ECO:0000313" key="4">
    <source>
        <dbReference type="EMBL" id="GAA2738755.1"/>
    </source>
</evidence>
<evidence type="ECO:0000256" key="3">
    <source>
        <dbReference type="SAM" id="MobiDB-lite"/>
    </source>
</evidence>
<dbReference type="Gene3D" id="2.30.30.110">
    <property type="match status" value="1"/>
</dbReference>
<keyword evidence="5" id="KW-1185">Reference proteome</keyword>
<name>A0ABP6HA33_9MICO</name>
<dbReference type="SUPFAM" id="SSF50118">
    <property type="entry name" value="Cell growth inhibitor/plasmid maintenance toxic component"/>
    <property type="match status" value="1"/>
</dbReference>
<accession>A0ABP6HA33</accession>
<keyword evidence="2" id="KW-1277">Toxin-antitoxin system</keyword>
<comment type="similarity">
    <text evidence="1">Belongs to the PemK/MazF family.</text>
</comment>
<feature type="compositionally biased region" description="Low complexity" evidence="3">
    <location>
        <begin position="61"/>
        <end position="73"/>
    </location>
</feature>
<evidence type="ECO:0000256" key="1">
    <source>
        <dbReference type="ARBA" id="ARBA00007521"/>
    </source>
</evidence>
<feature type="region of interest" description="Disordered" evidence="3">
    <location>
        <begin position="145"/>
        <end position="168"/>
    </location>
</feature>
<comment type="caution">
    <text evidence="4">The sequence shown here is derived from an EMBL/GenBank/DDBJ whole genome shotgun (WGS) entry which is preliminary data.</text>
</comment>